<evidence type="ECO:0000313" key="3">
    <source>
        <dbReference type="Proteomes" id="UP000494330"/>
    </source>
</evidence>
<dbReference type="AlphaFoldDB" id="A0A6P2IS41"/>
<reference evidence="2 3" key="1">
    <citation type="submission" date="2019-09" db="EMBL/GenBank/DDBJ databases">
        <authorList>
            <person name="Depoorter E."/>
        </authorList>
    </citation>
    <scope>NUCLEOTIDE SEQUENCE [LARGE SCALE GENOMIC DNA]</scope>
    <source>
        <strain evidence="2">LMG 30113</strain>
    </source>
</reference>
<dbReference type="EMBL" id="CABVQD010000003">
    <property type="protein sequence ID" value="VWB34014.1"/>
    <property type="molecule type" value="Genomic_DNA"/>
</dbReference>
<name>A0A6P2IS41_9BURK</name>
<gene>
    <name evidence="2" type="ORF">BPA30113_01339</name>
</gene>
<sequence>MPDASFTPGARQPADADSRKTARPGDSPVTSVYAARLRAPLTTIATNVAHRPDIASSAVLGYNQARTQRAPDAVPPGGGLPDRRLPESG</sequence>
<proteinExistence type="predicted"/>
<evidence type="ECO:0000256" key="1">
    <source>
        <dbReference type="SAM" id="MobiDB-lite"/>
    </source>
</evidence>
<dbReference type="RefSeq" id="WP_152603244.1">
    <property type="nucleotide sequence ID" value="NZ_CABVQD010000003.1"/>
</dbReference>
<accession>A0A6P2IS41</accession>
<feature type="region of interest" description="Disordered" evidence="1">
    <location>
        <begin position="66"/>
        <end position="89"/>
    </location>
</feature>
<evidence type="ECO:0000313" key="2">
    <source>
        <dbReference type="EMBL" id="VWB34014.1"/>
    </source>
</evidence>
<organism evidence="2 3">
    <name type="scientific">Burkholderia paludis</name>
    <dbReference type="NCBI Taxonomy" id="1506587"/>
    <lineage>
        <taxon>Bacteria</taxon>
        <taxon>Pseudomonadati</taxon>
        <taxon>Pseudomonadota</taxon>
        <taxon>Betaproteobacteria</taxon>
        <taxon>Burkholderiales</taxon>
        <taxon>Burkholderiaceae</taxon>
        <taxon>Burkholderia</taxon>
        <taxon>Burkholderia cepacia complex</taxon>
    </lineage>
</organism>
<dbReference type="Proteomes" id="UP000494330">
    <property type="component" value="Unassembled WGS sequence"/>
</dbReference>
<keyword evidence="3" id="KW-1185">Reference proteome</keyword>
<protein>
    <submittedName>
        <fullName evidence="2">Uncharacterized protein</fullName>
    </submittedName>
</protein>
<feature type="region of interest" description="Disordered" evidence="1">
    <location>
        <begin position="1"/>
        <end position="31"/>
    </location>
</feature>